<dbReference type="InterPro" id="IPR013849">
    <property type="entry name" value="DNA_helicase_Holl-junc_RuvA_I"/>
</dbReference>
<feature type="non-terminal residue" evidence="6">
    <location>
        <position position="1"/>
    </location>
</feature>
<keyword evidence="2" id="KW-0227">DNA damage</keyword>
<dbReference type="SUPFAM" id="SSF50249">
    <property type="entry name" value="Nucleic acid-binding proteins"/>
    <property type="match status" value="1"/>
</dbReference>
<dbReference type="Pfam" id="PF14520">
    <property type="entry name" value="HHH_5"/>
    <property type="match status" value="1"/>
</dbReference>
<organism evidence="6">
    <name type="scientific">marine metagenome</name>
    <dbReference type="NCBI Taxonomy" id="408172"/>
    <lineage>
        <taxon>unclassified sequences</taxon>
        <taxon>metagenomes</taxon>
        <taxon>ecological metagenomes</taxon>
    </lineage>
</organism>
<dbReference type="InterPro" id="IPR011114">
    <property type="entry name" value="RuvA_C"/>
</dbReference>
<dbReference type="SUPFAM" id="SSF46929">
    <property type="entry name" value="DNA helicase RuvA subunit, C-terminal domain"/>
    <property type="match status" value="1"/>
</dbReference>
<dbReference type="GO" id="GO:0006281">
    <property type="term" value="P:DNA repair"/>
    <property type="evidence" value="ECO:0007669"/>
    <property type="project" value="UniProtKB-KW"/>
</dbReference>
<evidence type="ECO:0000256" key="3">
    <source>
        <dbReference type="ARBA" id="ARBA00023125"/>
    </source>
</evidence>
<dbReference type="Gene3D" id="1.10.150.20">
    <property type="entry name" value="5' to 3' exonuclease, C-terminal subdomain"/>
    <property type="match status" value="1"/>
</dbReference>
<sequence length="200" mass="21732">VIAALEGRLAEKHPSRIVVDVQGVGYEVHVPLSTFYELGEPGSDVSLRIHTHVREETLALFGFSSTLELQLFERLISVNGIGPRLALTALSGIEPPELVRSVRQGDVARLTGIPGVGKKTAERMVIELRDNLPDIISAEAEPASSVKGEADDLRGDVLSALLNLGYHRRLAEKAINAALKGSDDLVFEDVLRQALRELVR</sequence>
<dbReference type="GO" id="GO:0006310">
    <property type="term" value="P:DNA recombination"/>
    <property type="evidence" value="ECO:0007669"/>
    <property type="project" value="InterPro"/>
</dbReference>
<dbReference type="Gene3D" id="2.40.50.140">
    <property type="entry name" value="Nucleic acid-binding proteins"/>
    <property type="match status" value="1"/>
</dbReference>
<dbReference type="CDD" id="cd14332">
    <property type="entry name" value="UBA_RuvA_C"/>
    <property type="match status" value="1"/>
</dbReference>
<keyword evidence="1" id="KW-0963">Cytoplasm</keyword>
<reference evidence="6" key="1">
    <citation type="submission" date="2018-05" db="EMBL/GenBank/DDBJ databases">
        <authorList>
            <person name="Lanie J.A."/>
            <person name="Ng W.-L."/>
            <person name="Kazmierczak K.M."/>
            <person name="Andrzejewski T.M."/>
            <person name="Davidsen T.M."/>
            <person name="Wayne K.J."/>
            <person name="Tettelin H."/>
            <person name="Glass J.I."/>
            <person name="Rusch D."/>
            <person name="Podicherti R."/>
            <person name="Tsui H.-C.T."/>
            <person name="Winkler M.E."/>
        </authorList>
    </citation>
    <scope>NUCLEOTIDE SEQUENCE</scope>
</reference>
<dbReference type="Pfam" id="PF01330">
    <property type="entry name" value="RuvA_N"/>
    <property type="match status" value="1"/>
</dbReference>
<dbReference type="Gene3D" id="1.10.8.10">
    <property type="entry name" value="DNA helicase RuvA subunit, C-terminal domain"/>
    <property type="match status" value="1"/>
</dbReference>
<dbReference type="InterPro" id="IPR012340">
    <property type="entry name" value="NA-bd_OB-fold"/>
</dbReference>
<dbReference type="GO" id="GO:0009379">
    <property type="term" value="C:Holliday junction helicase complex"/>
    <property type="evidence" value="ECO:0007669"/>
    <property type="project" value="InterPro"/>
</dbReference>
<keyword evidence="4" id="KW-0234">DNA repair</keyword>
<name>A0A381TAT3_9ZZZZ</name>
<dbReference type="InterPro" id="IPR000085">
    <property type="entry name" value="RuvA"/>
</dbReference>
<dbReference type="GO" id="GO:0003677">
    <property type="term" value="F:DNA binding"/>
    <property type="evidence" value="ECO:0007669"/>
    <property type="project" value="UniProtKB-KW"/>
</dbReference>
<dbReference type="AlphaFoldDB" id="A0A381TAT3"/>
<dbReference type="GO" id="GO:0005524">
    <property type="term" value="F:ATP binding"/>
    <property type="evidence" value="ECO:0007669"/>
    <property type="project" value="InterPro"/>
</dbReference>
<protein>
    <recommendedName>
        <fullName evidence="5">Helix-hairpin-helix DNA-binding motif class 1 domain-containing protein</fullName>
    </recommendedName>
</protein>
<dbReference type="InterPro" id="IPR036267">
    <property type="entry name" value="RuvA_C_sf"/>
</dbReference>
<evidence type="ECO:0000313" key="6">
    <source>
        <dbReference type="EMBL" id="SVA12859.1"/>
    </source>
</evidence>
<feature type="domain" description="Helix-hairpin-helix DNA-binding motif class 1" evidence="5">
    <location>
        <begin position="73"/>
        <end position="92"/>
    </location>
</feature>
<proteinExistence type="inferred from homology"/>
<evidence type="ECO:0000256" key="2">
    <source>
        <dbReference type="ARBA" id="ARBA00022763"/>
    </source>
</evidence>
<dbReference type="InterPro" id="IPR010994">
    <property type="entry name" value="RuvA_2-like"/>
</dbReference>
<dbReference type="EMBL" id="UINC01004238">
    <property type="protein sequence ID" value="SVA12859.1"/>
    <property type="molecule type" value="Genomic_DNA"/>
</dbReference>
<gene>
    <name evidence="6" type="ORF">METZ01_LOCUS65713</name>
</gene>
<dbReference type="NCBIfam" id="TIGR00084">
    <property type="entry name" value="ruvA"/>
    <property type="match status" value="1"/>
</dbReference>
<dbReference type="SUPFAM" id="SSF47781">
    <property type="entry name" value="RuvA domain 2-like"/>
    <property type="match status" value="1"/>
</dbReference>
<dbReference type="SMART" id="SM00278">
    <property type="entry name" value="HhH1"/>
    <property type="match status" value="2"/>
</dbReference>
<dbReference type="GO" id="GO:0009378">
    <property type="term" value="F:four-way junction helicase activity"/>
    <property type="evidence" value="ECO:0007669"/>
    <property type="project" value="InterPro"/>
</dbReference>
<evidence type="ECO:0000256" key="4">
    <source>
        <dbReference type="ARBA" id="ARBA00023204"/>
    </source>
</evidence>
<evidence type="ECO:0000256" key="1">
    <source>
        <dbReference type="ARBA" id="ARBA00022490"/>
    </source>
</evidence>
<evidence type="ECO:0000259" key="5">
    <source>
        <dbReference type="SMART" id="SM00278"/>
    </source>
</evidence>
<dbReference type="InterPro" id="IPR003583">
    <property type="entry name" value="Hlx-hairpin-Hlx_DNA-bd_motif"/>
</dbReference>
<accession>A0A381TAT3</accession>
<keyword evidence="3" id="KW-0238">DNA-binding</keyword>
<feature type="domain" description="Helix-hairpin-helix DNA-binding motif class 1" evidence="5">
    <location>
        <begin position="108"/>
        <end position="127"/>
    </location>
</feature>
<dbReference type="Pfam" id="PF07499">
    <property type="entry name" value="RuvA_C"/>
    <property type="match status" value="1"/>
</dbReference>
<dbReference type="HAMAP" id="MF_00031">
    <property type="entry name" value="DNA_HJ_migration_RuvA"/>
    <property type="match status" value="1"/>
</dbReference>